<dbReference type="InterPro" id="IPR050426">
    <property type="entry name" value="Glycosyltransferase_28"/>
</dbReference>
<reference evidence="2 3" key="1">
    <citation type="submission" date="2019-10" db="EMBL/GenBank/DDBJ databases">
        <title>Taxonomy of Antarctic Massilia spp.: description of Massilia rubra sp. nov., Massilia aquatica sp. nov., Massilia mucilaginosa sp. nov., Massilia frigida sp. nov. isolated from streams, lakes and regoliths.</title>
        <authorList>
            <person name="Holochova P."/>
            <person name="Sedlacek I."/>
            <person name="Kralova S."/>
            <person name="Maslanova I."/>
            <person name="Busse H.-J."/>
            <person name="Stankova E."/>
            <person name="Vrbovska V."/>
            <person name="Kovarovic V."/>
            <person name="Bartak M."/>
            <person name="Svec P."/>
            <person name="Pantucek R."/>
        </authorList>
    </citation>
    <scope>NUCLEOTIDE SEQUENCE [LARGE SCALE GENOMIC DNA]</scope>
    <source>
        <strain evidence="2 3">CCM 8695</strain>
    </source>
</reference>
<protein>
    <recommendedName>
        <fullName evidence="1">Erythromycin biosynthesis protein CIII-like C-terminal domain-containing protein</fullName>
    </recommendedName>
</protein>
<dbReference type="Pfam" id="PF06722">
    <property type="entry name" value="EryCIII-like_C"/>
    <property type="match status" value="1"/>
</dbReference>
<organism evidence="2 3">
    <name type="scientific">Massilia frigida</name>
    <dbReference type="NCBI Taxonomy" id="2609281"/>
    <lineage>
        <taxon>Bacteria</taxon>
        <taxon>Pseudomonadati</taxon>
        <taxon>Pseudomonadota</taxon>
        <taxon>Betaproteobacteria</taxon>
        <taxon>Burkholderiales</taxon>
        <taxon>Oxalobacteraceae</taxon>
        <taxon>Telluria group</taxon>
        <taxon>Massilia</taxon>
    </lineage>
</organism>
<dbReference type="EMBL" id="WHJG01000008">
    <property type="protein sequence ID" value="NHZ79758.1"/>
    <property type="molecule type" value="Genomic_DNA"/>
</dbReference>
<dbReference type="InterPro" id="IPR010610">
    <property type="entry name" value="EryCIII-like_C"/>
</dbReference>
<sequence>MRSTAFRSIACAPANFHPTPFPLFDDGAPLSAELQAFLDAGAAPVAFTSGTANATSHVFYAASAEACRLSGKRGILITPHTAQLPAALPPGVAHADYVSFKALLPRVAAFVHHGGIGSTSQALAAGVPQLIQPMAFDQFDNASRALRLGVARCIAPKRYTASAVADQLKRLTADQALTARCKAVAAMTAASAGVGEACDLVEKVLAGVSPAPVTRTAS</sequence>
<gene>
    <name evidence="2" type="ORF">F2P44_10780</name>
</gene>
<keyword evidence="3" id="KW-1185">Reference proteome</keyword>
<name>A0ABX0N359_9BURK</name>
<dbReference type="Proteomes" id="UP000621455">
    <property type="component" value="Unassembled WGS sequence"/>
</dbReference>
<evidence type="ECO:0000259" key="1">
    <source>
        <dbReference type="Pfam" id="PF06722"/>
    </source>
</evidence>
<accession>A0ABX0N359</accession>
<dbReference type="PANTHER" id="PTHR48050">
    <property type="entry name" value="STEROL 3-BETA-GLUCOSYLTRANSFERASE"/>
    <property type="match status" value="1"/>
</dbReference>
<evidence type="ECO:0000313" key="2">
    <source>
        <dbReference type="EMBL" id="NHZ79758.1"/>
    </source>
</evidence>
<evidence type="ECO:0000313" key="3">
    <source>
        <dbReference type="Proteomes" id="UP000621455"/>
    </source>
</evidence>
<proteinExistence type="predicted"/>
<dbReference type="SUPFAM" id="SSF53756">
    <property type="entry name" value="UDP-Glycosyltransferase/glycogen phosphorylase"/>
    <property type="match status" value="1"/>
</dbReference>
<feature type="domain" description="Erythromycin biosynthesis protein CIII-like C-terminal" evidence="1">
    <location>
        <begin position="82"/>
        <end position="191"/>
    </location>
</feature>
<dbReference type="Gene3D" id="3.40.50.2000">
    <property type="entry name" value="Glycogen Phosphorylase B"/>
    <property type="match status" value="1"/>
</dbReference>
<dbReference type="PANTHER" id="PTHR48050:SF13">
    <property type="entry name" value="STEROL 3-BETA-GLUCOSYLTRANSFERASE UGT80A2"/>
    <property type="match status" value="1"/>
</dbReference>
<comment type="caution">
    <text evidence="2">The sequence shown here is derived from an EMBL/GenBank/DDBJ whole genome shotgun (WGS) entry which is preliminary data.</text>
</comment>